<keyword evidence="13" id="KW-1185">Reference proteome</keyword>
<keyword evidence="6" id="KW-0498">Mitosis</keyword>
<dbReference type="GO" id="GO:0005874">
    <property type="term" value="C:microtubule"/>
    <property type="evidence" value="ECO:0007669"/>
    <property type="project" value="UniProtKB-KW"/>
</dbReference>
<evidence type="ECO:0000313" key="12">
    <source>
        <dbReference type="EMBL" id="KZZ93430.1"/>
    </source>
</evidence>
<feature type="region of interest" description="Disordered" evidence="11">
    <location>
        <begin position="92"/>
        <end position="123"/>
    </location>
</feature>
<comment type="caution">
    <text evidence="12">The sequence shown here is derived from an EMBL/GenBank/DDBJ whole genome shotgun (WGS) entry which is preliminary data.</text>
</comment>
<evidence type="ECO:0000256" key="8">
    <source>
        <dbReference type="ARBA" id="ARBA00023212"/>
    </source>
</evidence>
<dbReference type="PANTHER" id="PTHR31570:SF1">
    <property type="entry name" value="HAUS AUGMIN-LIKE COMPLEX SUBUNIT 1"/>
    <property type="match status" value="1"/>
</dbReference>
<reference evidence="12 13" key="1">
    <citation type="journal article" date="2016" name="Genome Biol. Evol.">
        <title>Divergent and convergent evolution of fungal pathogenicity.</title>
        <authorList>
            <person name="Shang Y."/>
            <person name="Xiao G."/>
            <person name="Zheng P."/>
            <person name="Cen K."/>
            <person name="Zhan S."/>
            <person name="Wang C."/>
        </authorList>
    </citation>
    <scope>NUCLEOTIDE SEQUENCE [LARGE SCALE GENOMIC DNA]</scope>
    <source>
        <strain evidence="12 13">RCEF 2490</strain>
    </source>
</reference>
<keyword evidence="7 10" id="KW-0175">Coiled coil</keyword>
<dbReference type="Proteomes" id="UP000078544">
    <property type="component" value="Unassembled WGS sequence"/>
</dbReference>
<evidence type="ECO:0000313" key="13">
    <source>
        <dbReference type="Proteomes" id="UP000078544"/>
    </source>
</evidence>
<proteinExistence type="inferred from homology"/>
<evidence type="ECO:0000256" key="10">
    <source>
        <dbReference type="SAM" id="Coils"/>
    </source>
</evidence>
<dbReference type="GO" id="GO:0070652">
    <property type="term" value="C:HAUS complex"/>
    <property type="evidence" value="ECO:0007669"/>
    <property type="project" value="InterPro"/>
</dbReference>
<comment type="similarity">
    <text evidence="2">Belongs to the HAUS1 family.</text>
</comment>
<evidence type="ECO:0000256" key="1">
    <source>
        <dbReference type="ARBA" id="ARBA00004186"/>
    </source>
</evidence>
<evidence type="ECO:0000256" key="11">
    <source>
        <dbReference type="SAM" id="MobiDB-lite"/>
    </source>
</evidence>
<dbReference type="InterPro" id="IPR026243">
    <property type="entry name" value="HAUS1"/>
</dbReference>
<dbReference type="OrthoDB" id="5372507at2759"/>
<keyword evidence="4" id="KW-0132">Cell division</keyword>
<dbReference type="GO" id="GO:0005829">
    <property type="term" value="C:cytosol"/>
    <property type="evidence" value="ECO:0007669"/>
    <property type="project" value="TreeGrafter"/>
</dbReference>
<keyword evidence="8" id="KW-0206">Cytoskeleton</keyword>
<evidence type="ECO:0000256" key="4">
    <source>
        <dbReference type="ARBA" id="ARBA00022618"/>
    </source>
</evidence>
<evidence type="ECO:0000256" key="5">
    <source>
        <dbReference type="ARBA" id="ARBA00022701"/>
    </source>
</evidence>
<evidence type="ECO:0000256" key="3">
    <source>
        <dbReference type="ARBA" id="ARBA00022490"/>
    </source>
</evidence>
<evidence type="ECO:0000256" key="6">
    <source>
        <dbReference type="ARBA" id="ARBA00022776"/>
    </source>
</evidence>
<dbReference type="GO" id="GO:0051225">
    <property type="term" value="P:spindle assembly"/>
    <property type="evidence" value="ECO:0007669"/>
    <property type="project" value="InterPro"/>
</dbReference>
<feature type="region of interest" description="Disordered" evidence="11">
    <location>
        <begin position="217"/>
        <end position="263"/>
    </location>
</feature>
<feature type="compositionally biased region" description="Basic and acidic residues" evidence="11">
    <location>
        <begin position="217"/>
        <end position="238"/>
    </location>
</feature>
<gene>
    <name evidence="12" type="ORF">AAL_05815</name>
</gene>
<dbReference type="AlphaFoldDB" id="A0A166NZ59"/>
<dbReference type="PANTHER" id="PTHR31570">
    <property type="entry name" value="HAUS AUGMIN-LIKE COMPLEX SUBUNIT 1"/>
    <property type="match status" value="1"/>
</dbReference>
<evidence type="ECO:0000256" key="7">
    <source>
        <dbReference type="ARBA" id="ARBA00023054"/>
    </source>
</evidence>
<keyword evidence="3" id="KW-0963">Cytoplasm</keyword>
<sequence>MALREQHQDDFSAIFSPSVARVAASTAKDWAYVDSWLAAQFAAGGEGQASPVPRFERNPATLAVLLAVANANEAADDSNTLLAGAEKAALQALRHQGQQQQHHHHHHHRSTDDGDSHPSPSSQMALLREKLLSRIAENLTQEGAAALEALSQSAASLGISYPRCQDLCERFMSQQVSLFENQQAIARVDALRQSLAHEVATSSEMLAALRDDKARLLPPEMPRDNVELQRKTRAKAEALSDNAPEPSALPSRAGGGGQQQQATIKSVLQQERRLLAAQAEKRRLDKHLDAFAGLSSDPQQARRELMELQQQLDALNAQRDQVFEDLVEQASPVKASR</sequence>
<protein>
    <submittedName>
        <fullName evidence="12">Uncharacterized protein</fullName>
    </submittedName>
</protein>
<dbReference type="GO" id="GO:0005819">
    <property type="term" value="C:spindle"/>
    <property type="evidence" value="ECO:0007669"/>
    <property type="project" value="UniProtKB-SubCell"/>
</dbReference>
<dbReference type="EMBL" id="AZGY01000013">
    <property type="protein sequence ID" value="KZZ93430.1"/>
    <property type="molecule type" value="Genomic_DNA"/>
</dbReference>
<name>A0A166NZ59_9HYPO</name>
<dbReference type="Pfam" id="PF25762">
    <property type="entry name" value="HAUS1"/>
    <property type="match status" value="1"/>
</dbReference>
<organism evidence="12 13">
    <name type="scientific">Moelleriella libera RCEF 2490</name>
    <dbReference type="NCBI Taxonomy" id="1081109"/>
    <lineage>
        <taxon>Eukaryota</taxon>
        <taxon>Fungi</taxon>
        <taxon>Dikarya</taxon>
        <taxon>Ascomycota</taxon>
        <taxon>Pezizomycotina</taxon>
        <taxon>Sordariomycetes</taxon>
        <taxon>Hypocreomycetidae</taxon>
        <taxon>Hypocreales</taxon>
        <taxon>Clavicipitaceae</taxon>
        <taxon>Moelleriella</taxon>
    </lineage>
</organism>
<accession>A0A166NZ59</accession>
<evidence type="ECO:0000256" key="9">
    <source>
        <dbReference type="ARBA" id="ARBA00023306"/>
    </source>
</evidence>
<feature type="coiled-coil region" evidence="10">
    <location>
        <begin position="298"/>
        <end position="325"/>
    </location>
</feature>
<keyword evidence="9" id="KW-0131">Cell cycle</keyword>
<evidence type="ECO:0000256" key="2">
    <source>
        <dbReference type="ARBA" id="ARBA00005479"/>
    </source>
</evidence>
<keyword evidence="5" id="KW-0493">Microtubule</keyword>
<dbReference type="GO" id="GO:0051301">
    <property type="term" value="P:cell division"/>
    <property type="evidence" value="ECO:0007669"/>
    <property type="project" value="UniProtKB-KW"/>
</dbReference>
<comment type="subcellular location">
    <subcellularLocation>
        <location evidence="1">Cytoplasm</location>
        <location evidence="1">Cytoskeleton</location>
        <location evidence="1">Spindle</location>
    </subcellularLocation>
</comment>